<gene>
    <name evidence="14" type="ORF">FXF65_08715</name>
</gene>
<dbReference type="PRINTS" id="PR00344">
    <property type="entry name" value="BCTRLSENSOR"/>
</dbReference>
<dbReference type="SUPFAM" id="SSF158472">
    <property type="entry name" value="HAMP domain-like"/>
    <property type="match status" value="1"/>
</dbReference>
<dbReference type="SMART" id="SM00304">
    <property type="entry name" value="HAMP"/>
    <property type="match status" value="1"/>
</dbReference>
<dbReference type="PROSITE" id="PS50109">
    <property type="entry name" value="HIS_KIN"/>
    <property type="match status" value="1"/>
</dbReference>
<evidence type="ECO:0000256" key="10">
    <source>
        <dbReference type="ARBA" id="ARBA00023136"/>
    </source>
</evidence>
<dbReference type="GO" id="GO:0000155">
    <property type="term" value="F:phosphorelay sensor kinase activity"/>
    <property type="evidence" value="ECO:0007669"/>
    <property type="project" value="InterPro"/>
</dbReference>
<keyword evidence="6 11" id="KW-0812">Transmembrane</keyword>
<dbReference type="InterPro" id="IPR004358">
    <property type="entry name" value="Sig_transdc_His_kin-like_C"/>
</dbReference>
<dbReference type="InterPro" id="IPR036890">
    <property type="entry name" value="HATPase_C_sf"/>
</dbReference>
<dbReference type="InterPro" id="IPR003594">
    <property type="entry name" value="HATPase_dom"/>
</dbReference>
<keyword evidence="7 14" id="KW-0418">Kinase</keyword>
<evidence type="ECO:0000256" key="9">
    <source>
        <dbReference type="ARBA" id="ARBA00023012"/>
    </source>
</evidence>
<keyword evidence="4" id="KW-0597">Phosphoprotein</keyword>
<evidence type="ECO:0000256" key="6">
    <source>
        <dbReference type="ARBA" id="ARBA00022692"/>
    </source>
</evidence>
<name>A0A5D0UFV7_9ACTN</name>
<evidence type="ECO:0000259" key="13">
    <source>
        <dbReference type="PROSITE" id="PS50885"/>
    </source>
</evidence>
<reference evidence="14 15" key="1">
    <citation type="submission" date="2019-08" db="EMBL/GenBank/DDBJ databases">
        <title>Actinomadura sp. nov. CYP1-5 isolated from mountain soil.</title>
        <authorList>
            <person name="Songsumanus A."/>
            <person name="Kuncharoen N."/>
            <person name="Kudo T."/>
            <person name="Yuki M."/>
            <person name="Igarashi Y."/>
            <person name="Tanasupawat S."/>
        </authorList>
    </citation>
    <scope>NUCLEOTIDE SEQUENCE [LARGE SCALE GENOMIC DNA]</scope>
    <source>
        <strain evidence="14 15">GKU157</strain>
    </source>
</reference>
<organism evidence="14 15">
    <name type="scientific">Actinomadura syzygii</name>
    <dbReference type="NCBI Taxonomy" id="1427538"/>
    <lineage>
        <taxon>Bacteria</taxon>
        <taxon>Bacillati</taxon>
        <taxon>Actinomycetota</taxon>
        <taxon>Actinomycetes</taxon>
        <taxon>Streptosporangiales</taxon>
        <taxon>Thermomonosporaceae</taxon>
        <taxon>Actinomadura</taxon>
    </lineage>
</organism>
<dbReference type="PROSITE" id="PS50885">
    <property type="entry name" value="HAMP"/>
    <property type="match status" value="1"/>
</dbReference>
<dbReference type="SUPFAM" id="SSF55874">
    <property type="entry name" value="ATPase domain of HSP90 chaperone/DNA topoisomerase II/histidine kinase"/>
    <property type="match status" value="1"/>
</dbReference>
<dbReference type="Gene3D" id="1.10.287.130">
    <property type="match status" value="1"/>
</dbReference>
<dbReference type="PANTHER" id="PTHR45436:SF5">
    <property type="entry name" value="SENSOR HISTIDINE KINASE TRCS"/>
    <property type="match status" value="1"/>
</dbReference>
<dbReference type="InterPro" id="IPR036097">
    <property type="entry name" value="HisK_dim/P_sf"/>
</dbReference>
<dbReference type="SMART" id="SM00388">
    <property type="entry name" value="HisKA"/>
    <property type="match status" value="1"/>
</dbReference>
<dbReference type="PANTHER" id="PTHR45436">
    <property type="entry name" value="SENSOR HISTIDINE KINASE YKOH"/>
    <property type="match status" value="1"/>
</dbReference>
<dbReference type="CDD" id="cd00075">
    <property type="entry name" value="HATPase"/>
    <property type="match status" value="1"/>
</dbReference>
<dbReference type="Gene3D" id="3.30.565.10">
    <property type="entry name" value="Histidine kinase-like ATPase, C-terminal domain"/>
    <property type="match status" value="1"/>
</dbReference>
<dbReference type="Proteomes" id="UP000322634">
    <property type="component" value="Unassembled WGS sequence"/>
</dbReference>
<dbReference type="InterPro" id="IPR005467">
    <property type="entry name" value="His_kinase_dom"/>
</dbReference>
<dbReference type="EMBL" id="VSFF01000003">
    <property type="protein sequence ID" value="TYC16934.1"/>
    <property type="molecule type" value="Genomic_DNA"/>
</dbReference>
<evidence type="ECO:0000313" key="15">
    <source>
        <dbReference type="Proteomes" id="UP000322634"/>
    </source>
</evidence>
<sequence>MALLTAVAVALAVAACATAGWLITRNQLYRELDRRLAAVSGGPPGPEGEGPARPVARQLAEALAACSGRPTAGGARPPGPFEIVQLIDARGRICTVPGSGSLTVTAADVRVARGESGPLYRDGDGVTADGTKDRVRVLTRPFRTDRGERAAVSFALSLDEVQGPLDNLALLLAAVTALGVLASAGAGLMIARASLRPVDELTDAVEHIARTEDLAVRIPEEGTDEIARLGRSFNSMTAALAASREHQSQLIADAGHELRTPLTSLRTNIDLLLRAEATGRDLPAPARHDLLTSVKAQMQELTSLVGDLLELARPDETRTIPETVPLHDVLARAVDRARLRGPDLTINAHTQPWYVHGDPASLERAAVNLLDNAVKFSPPGGTVDVRLTGGELTVRDHGPGIPTEDLPHVFDRFWRSPSARSLPGSGLGLSIVARVVAESGGRVALEPAPGGGTLARVHLPGTPTPGD</sequence>
<dbReference type="CDD" id="cd06225">
    <property type="entry name" value="HAMP"/>
    <property type="match status" value="1"/>
</dbReference>
<accession>A0A5D0UFV7</accession>
<dbReference type="InterPro" id="IPR003661">
    <property type="entry name" value="HisK_dim/P_dom"/>
</dbReference>
<dbReference type="Pfam" id="PF00512">
    <property type="entry name" value="HisKA"/>
    <property type="match status" value="1"/>
</dbReference>
<evidence type="ECO:0000313" key="14">
    <source>
        <dbReference type="EMBL" id="TYC16934.1"/>
    </source>
</evidence>
<feature type="domain" description="HAMP" evidence="13">
    <location>
        <begin position="192"/>
        <end position="245"/>
    </location>
</feature>
<dbReference type="Pfam" id="PF02518">
    <property type="entry name" value="HATPase_c"/>
    <property type="match status" value="1"/>
</dbReference>
<evidence type="ECO:0000256" key="8">
    <source>
        <dbReference type="ARBA" id="ARBA00022989"/>
    </source>
</evidence>
<feature type="domain" description="Histidine kinase" evidence="12">
    <location>
        <begin position="253"/>
        <end position="463"/>
    </location>
</feature>
<comment type="caution">
    <text evidence="14">The sequence shown here is derived from an EMBL/GenBank/DDBJ whole genome shotgun (WGS) entry which is preliminary data.</text>
</comment>
<evidence type="ECO:0000259" key="12">
    <source>
        <dbReference type="PROSITE" id="PS50109"/>
    </source>
</evidence>
<evidence type="ECO:0000256" key="1">
    <source>
        <dbReference type="ARBA" id="ARBA00000085"/>
    </source>
</evidence>
<keyword evidence="10 11" id="KW-0472">Membrane</keyword>
<evidence type="ECO:0000256" key="5">
    <source>
        <dbReference type="ARBA" id="ARBA00022679"/>
    </source>
</evidence>
<dbReference type="InterPro" id="IPR050428">
    <property type="entry name" value="TCS_sensor_his_kinase"/>
</dbReference>
<dbReference type="SMART" id="SM00387">
    <property type="entry name" value="HATPase_c"/>
    <property type="match status" value="1"/>
</dbReference>
<dbReference type="SUPFAM" id="SSF47384">
    <property type="entry name" value="Homodimeric domain of signal transducing histidine kinase"/>
    <property type="match status" value="1"/>
</dbReference>
<evidence type="ECO:0000256" key="11">
    <source>
        <dbReference type="SAM" id="Phobius"/>
    </source>
</evidence>
<keyword evidence="5" id="KW-0808">Transferase</keyword>
<dbReference type="GO" id="GO:0005886">
    <property type="term" value="C:plasma membrane"/>
    <property type="evidence" value="ECO:0007669"/>
    <property type="project" value="UniProtKB-SubCell"/>
</dbReference>
<protein>
    <recommendedName>
        <fullName evidence="3">histidine kinase</fullName>
        <ecNumber evidence="3">2.7.13.3</ecNumber>
    </recommendedName>
</protein>
<keyword evidence="8 11" id="KW-1133">Transmembrane helix</keyword>
<dbReference type="AlphaFoldDB" id="A0A5D0UFV7"/>
<dbReference type="OrthoDB" id="9786919at2"/>
<evidence type="ECO:0000256" key="3">
    <source>
        <dbReference type="ARBA" id="ARBA00012438"/>
    </source>
</evidence>
<comment type="catalytic activity">
    <reaction evidence="1">
        <text>ATP + protein L-histidine = ADP + protein N-phospho-L-histidine.</text>
        <dbReference type="EC" id="2.7.13.3"/>
    </reaction>
</comment>
<evidence type="ECO:0000256" key="4">
    <source>
        <dbReference type="ARBA" id="ARBA00022553"/>
    </source>
</evidence>
<feature type="transmembrane region" description="Helical" evidence="11">
    <location>
        <begin position="168"/>
        <end position="191"/>
    </location>
</feature>
<evidence type="ECO:0000256" key="2">
    <source>
        <dbReference type="ARBA" id="ARBA00004236"/>
    </source>
</evidence>
<dbReference type="Pfam" id="PF00672">
    <property type="entry name" value="HAMP"/>
    <property type="match status" value="1"/>
</dbReference>
<dbReference type="Gene3D" id="6.10.340.10">
    <property type="match status" value="1"/>
</dbReference>
<dbReference type="InterPro" id="IPR003660">
    <property type="entry name" value="HAMP_dom"/>
</dbReference>
<dbReference type="CDD" id="cd00082">
    <property type="entry name" value="HisKA"/>
    <property type="match status" value="1"/>
</dbReference>
<evidence type="ECO:0000256" key="7">
    <source>
        <dbReference type="ARBA" id="ARBA00022777"/>
    </source>
</evidence>
<keyword evidence="15" id="KW-1185">Reference proteome</keyword>
<keyword evidence="9" id="KW-0902">Two-component regulatory system</keyword>
<dbReference type="EC" id="2.7.13.3" evidence="3"/>
<proteinExistence type="predicted"/>
<comment type="subcellular location">
    <subcellularLocation>
        <location evidence="2">Cell membrane</location>
    </subcellularLocation>
</comment>